<dbReference type="EMBL" id="FODS01000014">
    <property type="protein sequence ID" value="SEO85866.1"/>
    <property type="molecule type" value="Genomic_DNA"/>
</dbReference>
<organism evidence="5 6">
    <name type="scientific">Salinihabitans flavidus</name>
    <dbReference type="NCBI Taxonomy" id="569882"/>
    <lineage>
        <taxon>Bacteria</taxon>
        <taxon>Pseudomonadati</taxon>
        <taxon>Pseudomonadota</taxon>
        <taxon>Alphaproteobacteria</taxon>
        <taxon>Rhodobacterales</taxon>
        <taxon>Roseobacteraceae</taxon>
        <taxon>Salinihabitans</taxon>
    </lineage>
</organism>
<dbReference type="RefSeq" id="WP_093118805.1">
    <property type="nucleotide sequence ID" value="NZ_FODS01000014.1"/>
</dbReference>
<dbReference type="InterPro" id="IPR050469">
    <property type="entry name" value="Diguanylate_Cyclase"/>
</dbReference>
<dbReference type="GO" id="GO:0043709">
    <property type="term" value="P:cell adhesion involved in single-species biofilm formation"/>
    <property type="evidence" value="ECO:0007669"/>
    <property type="project" value="TreeGrafter"/>
</dbReference>
<feature type="transmembrane region" description="Helical" evidence="3">
    <location>
        <begin position="119"/>
        <end position="137"/>
    </location>
</feature>
<dbReference type="SUPFAM" id="SSF55073">
    <property type="entry name" value="Nucleotide cyclase"/>
    <property type="match status" value="1"/>
</dbReference>
<dbReference type="PROSITE" id="PS50887">
    <property type="entry name" value="GGDEF"/>
    <property type="match status" value="1"/>
</dbReference>
<dbReference type="OrthoDB" id="9812260at2"/>
<reference evidence="5 6" key="1">
    <citation type="submission" date="2016-10" db="EMBL/GenBank/DDBJ databases">
        <authorList>
            <person name="de Groot N.N."/>
        </authorList>
    </citation>
    <scope>NUCLEOTIDE SEQUENCE [LARGE SCALE GENOMIC DNA]</scope>
    <source>
        <strain evidence="5 6">DSM 27842</strain>
    </source>
</reference>
<feature type="transmembrane region" description="Helical" evidence="3">
    <location>
        <begin position="63"/>
        <end position="85"/>
    </location>
</feature>
<dbReference type="EC" id="2.7.7.65" evidence="1"/>
<dbReference type="InterPro" id="IPR000160">
    <property type="entry name" value="GGDEF_dom"/>
</dbReference>
<feature type="transmembrane region" description="Helical" evidence="3">
    <location>
        <begin position="174"/>
        <end position="198"/>
    </location>
</feature>
<dbReference type="PANTHER" id="PTHR45138:SF9">
    <property type="entry name" value="DIGUANYLATE CYCLASE DGCM-RELATED"/>
    <property type="match status" value="1"/>
</dbReference>
<dbReference type="InterPro" id="IPR029787">
    <property type="entry name" value="Nucleotide_cyclase"/>
</dbReference>
<name>A0A1H8T599_9RHOB</name>
<accession>A0A1H8T599</accession>
<dbReference type="Gene3D" id="3.30.70.270">
    <property type="match status" value="1"/>
</dbReference>
<proteinExistence type="predicted"/>
<keyword evidence="6" id="KW-1185">Reference proteome</keyword>
<sequence length="389" mass="41575">MLLDMQTAIFMGAFVLVSAGAVLLIYWLLHRREWSALAFAMAMFAEGAGVMLLAFHPAYAGPVVLPTTLLFTASLALSWAGLQLLTKLHVGWMTLAVAVAGVALPQLVSALPVDVSTRAVGTLVFSVVYGVMAFVVLGLREDRVWVRSALAGIFMVRSVALFLHALFIGPNEGAGLLVMGLLHFATPFSAVGIAIFLIQILELRRVRHFQQMAETDSLTGALSRGTFLKNAERLFARSSRGKEPLALLALDLDHFKRVNDVYGHAFGDEVLRVFGKSVRGGLRPGDLFGRIGGEEFAILLPGCDEPAVVAISNRIGQQFGRAAEIVDGKTVGATVSIGVAIGPGPTLAELMSDADRALYHAKAQGRNRTVVWNAVRQDAANGGNVVKIC</sequence>
<dbReference type="PANTHER" id="PTHR45138">
    <property type="entry name" value="REGULATORY COMPONENTS OF SENSORY TRANSDUCTION SYSTEM"/>
    <property type="match status" value="1"/>
</dbReference>
<dbReference type="Proteomes" id="UP000198893">
    <property type="component" value="Unassembled WGS sequence"/>
</dbReference>
<dbReference type="FunFam" id="3.30.70.270:FF:000001">
    <property type="entry name" value="Diguanylate cyclase domain protein"/>
    <property type="match status" value="1"/>
</dbReference>
<protein>
    <recommendedName>
        <fullName evidence="1">diguanylate cyclase</fullName>
        <ecNumber evidence="1">2.7.7.65</ecNumber>
    </recommendedName>
</protein>
<gene>
    <name evidence="5" type="ORF">SAMN04490248_11443</name>
</gene>
<dbReference type="InterPro" id="IPR043128">
    <property type="entry name" value="Rev_trsase/Diguanyl_cyclase"/>
</dbReference>
<dbReference type="SMART" id="SM00267">
    <property type="entry name" value="GGDEF"/>
    <property type="match status" value="1"/>
</dbReference>
<feature type="transmembrane region" description="Helical" evidence="3">
    <location>
        <begin position="6"/>
        <end position="29"/>
    </location>
</feature>
<dbReference type="GO" id="GO:0005886">
    <property type="term" value="C:plasma membrane"/>
    <property type="evidence" value="ECO:0007669"/>
    <property type="project" value="TreeGrafter"/>
</dbReference>
<evidence type="ECO:0000313" key="6">
    <source>
        <dbReference type="Proteomes" id="UP000198893"/>
    </source>
</evidence>
<keyword evidence="3" id="KW-0472">Membrane</keyword>
<feature type="transmembrane region" description="Helical" evidence="3">
    <location>
        <begin position="92"/>
        <end position="113"/>
    </location>
</feature>
<dbReference type="Pfam" id="PF00990">
    <property type="entry name" value="GGDEF"/>
    <property type="match status" value="1"/>
</dbReference>
<dbReference type="STRING" id="569882.SAMN04490248_11443"/>
<dbReference type="NCBIfam" id="TIGR00254">
    <property type="entry name" value="GGDEF"/>
    <property type="match status" value="1"/>
</dbReference>
<evidence type="ECO:0000259" key="4">
    <source>
        <dbReference type="PROSITE" id="PS50887"/>
    </source>
</evidence>
<evidence type="ECO:0000256" key="3">
    <source>
        <dbReference type="SAM" id="Phobius"/>
    </source>
</evidence>
<evidence type="ECO:0000313" key="5">
    <source>
        <dbReference type="EMBL" id="SEO85866.1"/>
    </source>
</evidence>
<dbReference type="CDD" id="cd01949">
    <property type="entry name" value="GGDEF"/>
    <property type="match status" value="1"/>
</dbReference>
<evidence type="ECO:0000256" key="1">
    <source>
        <dbReference type="ARBA" id="ARBA00012528"/>
    </source>
</evidence>
<dbReference type="AlphaFoldDB" id="A0A1H8T599"/>
<feature type="transmembrane region" description="Helical" evidence="3">
    <location>
        <begin position="36"/>
        <end position="57"/>
    </location>
</feature>
<dbReference type="GO" id="GO:0052621">
    <property type="term" value="F:diguanylate cyclase activity"/>
    <property type="evidence" value="ECO:0007669"/>
    <property type="project" value="UniProtKB-EC"/>
</dbReference>
<feature type="domain" description="GGDEF" evidence="4">
    <location>
        <begin position="243"/>
        <end position="374"/>
    </location>
</feature>
<dbReference type="GO" id="GO:1902201">
    <property type="term" value="P:negative regulation of bacterial-type flagellum-dependent cell motility"/>
    <property type="evidence" value="ECO:0007669"/>
    <property type="project" value="TreeGrafter"/>
</dbReference>
<evidence type="ECO:0000256" key="2">
    <source>
        <dbReference type="ARBA" id="ARBA00034247"/>
    </source>
</evidence>
<keyword evidence="3" id="KW-0812">Transmembrane</keyword>
<keyword evidence="3" id="KW-1133">Transmembrane helix</keyword>
<comment type="catalytic activity">
    <reaction evidence="2">
        <text>2 GTP = 3',3'-c-di-GMP + 2 diphosphate</text>
        <dbReference type="Rhea" id="RHEA:24898"/>
        <dbReference type="ChEBI" id="CHEBI:33019"/>
        <dbReference type="ChEBI" id="CHEBI:37565"/>
        <dbReference type="ChEBI" id="CHEBI:58805"/>
        <dbReference type="EC" id="2.7.7.65"/>
    </reaction>
</comment>
<feature type="transmembrane region" description="Helical" evidence="3">
    <location>
        <begin position="149"/>
        <end position="168"/>
    </location>
</feature>